<evidence type="ECO:0000313" key="1">
    <source>
        <dbReference type="EMBL" id="GBN89190.1"/>
    </source>
</evidence>
<proteinExistence type="predicted"/>
<dbReference type="Proteomes" id="UP000499080">
    <property type="component" value="Unassembled WGS sequence"/>
</dbReference>
<comment type="caution">
    <text evidence="1">The sequence shown here is derived from an EMBL/GenBank/DDBJ whole genome shotgun (WGS) entry which is preliminary data.</text>
</comment>
<dbReference type="AlphaFoldDB" id="A0A4Y2SP28"/>
<evidence type="ECO:0000313" key="2">
    <source>
        <dbReference type="Proteomes" id="UP000499080"/>
    </source>
</evidence>
<dbReference type="EMBL" id="BGPR01022666">
    <property type="protein sequence ID" value="GBN89190.1"/>
    <property type="molecule type" value="Genomic_DNA"/>
</dbReference>
<name>A0A4Y2SP28_ARAVE</name>
<keyword evidence="2" id="KW-1185">Reference proteome</keyword>
<protein>
    <submittedName>
        <fullName evidence="1">Uncharacterized protein</fullName>
    </submittedName>
</protein>
<organism evidence="1 2">
    <name type="scientific">Araneus ventricosus</name>
    <name type="common">Orbweaver spider</name>
    <name type="synonym">Epeira ventricosa</name>
    <dbReference type="NCBI Taxonomy" id="182803"/>
    <lineage>
        <taxon>Eukaryota</taxon>
        <taxon>Metazoa</taxon>
        <taxon>Ecdysozoa</taxon>
        <taxon>Arthropoda</taxon>
        <taxon>Chelicerata</taxon>
        <taxon>Arachnida</taxon>
        <taxon>Araneae</taxon>
        <taxon>Araneomorphae</taxon>
        <taxon>Entelegynae</taxon>
        <taxon>Araneoidea</taxon>
        <taxon>Araneidae</taxon>
        <taxon>Araneus</taxon>
    </lineage>
</organism>
<sequence>MLLYRLVLGPSLFITGWKKILSSIQRIFLLYINGSSRTTATVALQTITGIVLLQLEAQQEAIFINVACLRKQIEFEGISYHPRDYEGIMKSLTIHPSIINIINQISTTEPYKENNSLMFFTDGSKT</sequence>
<gene>
    <name evidence="1" type="ORF">AVEN_64999_1</name>
</gene>
<dbReference type="OrthoDB" id="6437659at2759"/>
<reference evidence="1 2" key="1">
    <citation type="journal article" date="2019" name="Sci. Rep.">
        <title>Orb-weaving spider Araneus ventricosus genome elucidates the spidroin gene catalogue.</title>
        <authorList>
            <person name="Kono N."/>
            <person name="Nakamura H."/>
            <person name="Ohtoshi R."/>
            <person name="Moran D.A.P."/>
            <person name="Shinohara A."/>
            <person name="Yoshida Y."/>
            <person name="Fujiwara M."/>
            <person name="Mori M."/>
            <person name="Tomita M."/>
            <person name="Arakawa K."/>
        </authorList>
    </citation>
    <scope>NUCLEOTIDE SEQUENCE [LARGE SCALE GENOMIC DNA]</scope>
</reference>
<accession>A0A4Y2SP28</accession>